<protein>
    <submittedName>
        <fullName evidence="2">Uncharacterized protein</fullName>
    </submittedName>
</protein>
<sequence>MHTPPCMFRSTAIQNYDTLPELSSFASPHVPNSKLPSVPPPNPNPTFSRSPLPNPPSASRSPPVYTGADRKEATKSVAKVAENTGMAQKQPRDIRRR</sequence>
<evidence type="ECO:0000313" key="3">
    <source>
        <dbReference type="Proteomes" id="UP000287651"/>
    </source>
</evidence>
<dbReference type="AlphaFoldDB" id="A0A426X810"/>
<proteinExistence type="predicted"/>
<accession>A0A426X810</accession>
<organism evidence="2 3">
    <name type="scientific">Ensete ventricosum</name>
    <name type="common">Abyssinian banana</name>
    <name type="synonym">Musa ensete</name>
    <dbReference type="NCBI Taxonomy" id="4639"/>
    <lineage>
        <taxon>Eukaryota</taxon>
        <taxon>Viridiplantae</taxon>
        <taxon>Streptophyta</taxon>
        <taxon>Embryophyta</taxon>
        <taxon>Tracheophyta</taxon>
        <taxon>Spermatophyta</taxon>
        <taxon>Magnoliopsida</taxon>
        <taxon>Liliopsida</taxon>
        <taxon>Zingiberales</taxon>
        <taxon>Musaceae</taxon>
        <taxon>Ensete</taxon>
    </lineage>
</organism>
<reference evidence="2 3" key="1">
    <citation type="journal article" date="2014" name="Agronomy (Basel)">
        <title>A Draft Genome Sequence for Ensete ventricosum, the Drought-Tolerant Tree Against Hunger.</title>
        <authorList>
            <person name="Harrison J."/>
            <person name="Moore K.A."/>
            <person name="Paszkiewicz K."/>
            <person name="Jones T."/>
            <person name="Grant M."/>
            <person name="Ambacheew D."/>
            <person name="Muzemil S."/>
            <person name="Studholme D.J."/>
        </authorList>
    </citation>
    <scope>NUCLEOTIDE SEQUENCE [LARGE SCALE GENOMIC DNA]</scope>
</reference>
<dbReference type="Proteomes" id="UP000287651">
    <property type="component" value="Unassembled WGS sequence"/>
</dbReference>
<name>A0A426X810_ENSVE</name>
<evidence type="ECO:0000256" key="1">
    <source>
        <dbReference type="SAM" id="MobiDB-lite"/>
    </source>
</evidence>
<evidence type="ECO:0000313" key="2">
    <source>
        <dbReference type="EMBL" id="RRT35588.1"/>
    </source>
</evidence>
<comment type="caution">
    <text evidence="2">The sequence shown here is derived from an EMBL/GenBank/DDBJ whole genome shotgun (WGS) entry which is preliminary data.</text>
</comment>
<feature type="region of interest" description="Disordered" evidence="1">
    <location>
        <begin position="24"/>
        <end position="97"/>
    </location>
</feature>
<gene>
    <name evidence="2" type="ORF">B296_00054159</name>
</gene>
<dbReference type="EMBL" id="AMZH03024812">
    <property type="protein sequence ID" value="RRT35588.1"/>
    <property type="molecule type" value="Genomic_DNA"/>
</dbReference>